<dbReference type="CDD" id="cd03187">
    <property type="entry name" value="GST_C_Phi"/>
    <property type="match status" value="1"/>
</dbReference>
<evidence type="ECO:0000256" key="1">
    <source>
        <dbReference type="ARBA" id="ARBA00010128"/>
    </source>
</evidence>
<accession>A0A2G9G656</accession>
<dbReference type="SUPFAM" id="SSF47616">
    <property type="entry name" value="GST C-terminal domain-like"/>
    <property type="match status" value="1"/>
</dbReference>
<dbReference type="Pfam" id="PF02798">
    <property type="entry name" value="GST_N"/>
    <property type="match status" value="1"/>
</dbReference>
<feature type="domain" description="GST C-terminal" evidence="7">
    <location>
        <begin position="89"/>
        <end position="214"/>
    </location>
</feature>
<evidence type="ECO:0000256" key="5">
    <source>
        <dbReference type="ARBA" id="ARBA00081070"/>
    </source>
</evidence>
<dbReference type="GO" id="GO:0043295">
    <property type="term" value="F:glutathione binding"/>
    <property type="evidence" value="ECO:0007669"/>
    <property type="project" value="TreeGrafter"/>
</dbReference>
<name>A0A2G9G656_9LAMI</name>
<evidence type="ECO:0000256" key="3">
    <source>
        <dbReference type="ARBA" id="ARBA00022679"/>
    </source>
</evidence>
<proteinExistence type="inferred from homology"/>
<dbReference type="SUPFAM" id="SSF52833">
    <property type="entry name" value="Thioredoxin-like"/>
    <property type="match status" value="1"/>
</dbReference>
<dbReference type="OrthoDB" id="422574at2759"/>
<protein>
    <recommendedName>
        <fullName evidence="2">glutathione transferase</fullName>
        <ecNumber evidence="2">2.5.1.18</ecNumber>
    </recommendedName>
    <alternativeName>
        <fullName evidence="5">GST class-phi</fullName>
    </alternativeName>
</protein>
<dbReference type="GO" id="GO:0006749">
    <property type="term" value="P:glutathione metabolic process"/>
    <property type="evidence" value="ECO:0007669"/>
    <property type="project" value="TreeGrafter"/>
</dbReference>
<dbReference type="PROSITE" id="PS50404">
    <property type="entry name" value="GST_NTER"/>
    <property type="match status" value="1"/>
</dbReference>
<dbReference type="Pfam" id="PF00043">
    <property type="entry name" value="GST_C"/>
    <property type="match status" value="1"/>
</dbReference>
<evidence type="ECO:0000256" key="4">
    <source>
        <dbReference type="ARBA" id="ARBA00047960"/>
    </source>
</evidence>
<evidence type="ECO:0000313" key="9">
    <source>
        <dbReference type="Proteomes" id="UP000231279"/>
    </source>
</evidence>
<evidence type="ECO:0000256" key="2">
    <source>
        <dbReference type="ARBA" id="ARBA00012452"/>
    </source>
</evidence>
<dbReference type="InterPro" id="IPR004045">
    <property type="entry name" value="Glutathione_S-Trfase_N"/>
</dbReference>
<dbReference type="FunFam" id="3.40.30.10:FF:000016">
    <property type="entry name" value="Glutathione S-transferase F2"/>
    <property type="match status" value="1"/>
</dbReference>
<comment type="caution">
    <text evidence="8">The sequence shown here is derived from an EMBL/GenBank/DDBJ whole genome shotgun (WGS) entry which is preliminary data.</text>
</comment>
<dbReference type="InterPro" id="IPR036249">
    <property type="entry name" value="Thioredoxin-like_sf"/>
</dbReference>
<dbReference type="AlphaFoldDB" id="A0A2G9G656"/>
<dbReference type="PANTHER" id="PTHR43900">
    <property type="entry name" value="GLUTATHIONE S-TRANSFERASE RHO"/>
    <property type="match status" value="1"/>
</dbReference>
<dbReference type="Gene3D" id="1.20.1050.10">
    <property type="match status" value="1"/>
</dbReference>
<dbReference type="Proteomes" id="UP000231279">
    <property type="component" value="Unassembled WGS sequence"/>
</dbReference>
<keyword evidence="9" id="KW-1185">Reference proteome</keyword>
<gene>
    <name evidence="8" type="ORF">CDL12_26709</name>
</gene>
<comment type="catalytic activity">
    <reaction evidence="4">
        <text>RX + glutathione = an S-substituted glutathione + a halide anion + H(+)</text>
        <dbReference type="Rhea" id="RHEA:16437"/>
        <dbReference type="ChEBI" id="CHEBI:15378"/>
        <dbReference type="ChEBI" id="CHEBI:16042"/>
        <dbReference type="ChEBI" id="CHEBI:17792"/>
        <dbReference type="ChEBI" id="CHEBI:57925"/>
        <dbReference type="ChEBI" id="CHEBI:90779"/>
        <dbReference type="EC" id="2.5.1.18"/>
    </reaction>
</comment>
<dbReference type="GO" id="GO:0004364">
    <property type="term" value="F:glutathione transferase activity"/>
    <property type="evidence" value="ECO:0007669"/>
    <property type="project" value="UniProtKB-EC"/>
</dbReference>
<dbReference type="InterPro" id="IPR036282">
    <property type="entry name" value="Glutathione-S-Trfase_C_sf"/>
</dbReference>
<dbReference type="InterPro" id="IPR004046">
    <property type="entry name" value="GST_C"/>
</dbReference>
<comment type="similarity">
    <text evidence="1">Belongs to the GST superfamily. Phi family.</text>
</comment>
<dbReference type="FunFam" id="1.20.1050.10:FF:000004">
    <property type="entry name" value="Glutathione S-transferase F2"/>
    <property type="match status" value="1"/>
</dbReference>
<dbReference type="SFLD" id="SFLDG00358">
    <property type="entry name" value="Main_(cytGST)"/>
    <property type="match status" value="1"/>
</dbReference>
<organism evidence="8 9">
    <name type="scientific">Handroanthus impetiginosus</name>
    <dbReference type="NCBI Taxonomy" id="429701"/>
    <lineage>
        <taxon>Eukaryota</taxon>
        <taxon>Viridiplantae</taxon>
        <taxon>Streptophyta</taxon>
        <taxon>Embryophyta</taxon>
        <taxon>Tracheophyta</taxon>
        <taxon>Spermatophyta</taxon>
        <taxon>Magnoliopsida</taxon>
        <taxon>eudicotyledons</taxon>
        <taxon>Gunneridae</taxon>
        <taxon>Pentapetalae</taxon>
        <taxon>asterids</taxon>
        <taxon>lamiids</taxon>
        <taxon>Lamiales</taxon>
        <taxon>Bignoniaceae</taxon>
        <taxon>Crescentiina</taxon>
        <taxon>Tabebuia alliance</taxon>
        <taxon>Handroanthus</taxon>
    </lineage>
</organism>
<evidence type="ECO:0000313" key="8">
    <source>
        <dbReference type="EMBL" id="PIN00787.1"/>
    </source>
</evidence>
<evidence type="ECO:0000259" key="6">
    <source>
        <dbReference type="PROSITE" id="PS50404"/>
    </source>
</evidence>
<dbReference type="EC" id="2.5.1.18" evidence="2"/>
<dbReference type="PROSITE" id="PS50405">
    <property type="entry name" value="GST_CTER"/>
    <property type="match status" value="1"/>
</dbReference>
<keyword evidence="3 8" id="KW-0808">Transferase</keyword>
<dbReference type="GO" id="GO:0005737">
    <property type="term" value="C:cytoplasm"/>
    <property type="evidence" value="ECO:0007669"/>
    <property type="project" value="TreeGrafter"/>
</dbReference>
<dbReference type="InterPro" id="IPR034347">
    <property type="entry name" value="GST_Phi_C"/>
</dbReference>
<dbReference type="STRING" id="429701.A0A2G9G656"/>
<dbReference type="PANTHER" id="PTHR43900:SF47">
    <property type="entry name" value="GLUTATHIONE S-TRANSFERASE F6-RELATED"/>
    <property type="match status" value="1"/>
</dbReference>
<dbReference type="SFLD" id="SFLDS00019">
    <property type="entry name" value="Glutathione_Transferase_(cytos"/>
    <property type="match status" value="1"/>
</dbReference>
<reference evidence="9" key="1">
    <citation type="journal article" date="2018" name="Gigascience">
        <title>Genome assembly of the Pink Ipe (Handroanthus impetiginosus, Bignoniaceae), a highly valued, ecologically keystone Neotropical timber forest tree.</title>
        <authorList>
            <person name="Silva-Junior O.B."/>
            <person name="Grattapaglia D."/>
            <person name="Novaes E."/>
            <person name="Collevatti R.G."/>
        </authorList>
    </citation>
    <scope>NUCLEOTIDE SEQUENCE [LARGE SCALE GENOMIC DNA]</scope>
    <source>
        <strain evidence="9">cv. UFG-1</strain>
    </source>
</reference>
<dbReference type="CDD" id="cd03053">
    <property type="entry name" value="GST_N_Phi"/>
    <property type="match status" value="1"/>
</dbReference>
<evidence type="ECO:0000259" key="7">
    <source>
        <dbReference type="PROSITE" id="PS50405"/>
    </source>
</evidence>
<dbReference type="GO" id="GO:0009407">
    <property type="term" value="P:toxin catabolic process"/>
    <property type="evidence" value="ECO:0007669"/>
    <property type="project" value="UniProtKB-ARBA"/>
</dbReference>
<dbReference type="InterPro" id="IPR040079">
    <property type="entry name" value="Glutathione_S-Trfase"/>
</dbReference>
<dbReference type="InterPro" id="IPR010987">
    <property type="entry name" value="Glutathione-S-Trfase_C-like"/>
</dbReference>
<sequence length="214" mass="24053">MAIKVHGSVTTTATMRVLASLNEKGLDYEIVPIDLSTGDHKREPFLNLNPFGQVPALEDGDLSLFESRAINRYIAYAYAGQRIPLMCENPKKTAIVSVWMEVEAQKYDPPAIKLTWELVINPTLGIPTDDAAVEEYVPQLAKVLDIYEARLAQSKFLGGDTFTLPDLHHLPTIYYLMGTKIKTVFTSRPHVSAWCADILARPAWQKTIEMKNYK</sequence>
<dbReference type="Gene3D" id="3.40.30.10">
    <property type="entry name" value="Glutaredoxin"/>
    <property type="match status" value="1"/>
</dbReference>
<dbReference type="EMBL" id="NKXS01006754">
    <property type="protein sequence ID" value="PIN00787.1"/>
    <property type="molecule type" value="Genomic_DNA"/>
</dbReference>
<feature type="domain" description="GST N-terminal" evidence="6">
    <location>
        <begin position="1"/>
        <end position="82"/>
    </location>
</feature>